<dbReference type="AlphaFoldDB" id="A0A382D431"/>
<dbReference type="SUPFAM" id="SSF51735">
    <property type="entry name" value="NAD(P)-binding Rossmann-fold domains"/>
    <property type="match status" value="1"/>
</dbReference>
<dbReference type="InterPro" id="IPR036291">
    <property type="entry name" value="NAD(P)-bd_dom_sf"/>
</dbReference>
<proteinExistence type="predicted"/>
<accession>A0A382D431</accession>
<dbReference type="FunFam" id="3.40.50.720:FF:000084">
    <property type="entry name" value="Short-chain dehydrogenase reductase"/>
    <property type="match status" value="1"/>
</dbReference>
<name>A0A382D431_9ZZZZ</name>
<evidence type="ECO:0008006" key="2">
    <source>
        <dbReference type="Google" id="ProtNLM"/>
    </source>
</evidence>
<dbReference type="InterPro" id="IPR020904">
    <property type="entry name" value="Sc_DH/Rdtase_CS"/>
</dbReference>
<sequence>MQDKYVTNNKDQFKDRVAVITGSTQGSGAETAKLFASRGAKAITVCGRNEEKGLAVKKEIENIGSKCLYVKADLAEVDDCRNVIASTEKLFGTVHSLVNVAGFTERGTIVSTTLDNYEKCFNVNTRAPFLLMQESIKIMRRDKVKGTIAHVLSMAAHSGMPFLTAYSSSKGALVTMIKNVANAVLSNQIRVNGLNIGWTDTPGEDVIQRKFHDGGEDWLEKAEEKTAFKRLTKPLDVARGLAFLCSEESGLMTGSIVDFDQSVLGWHSYSVYDYDELSDGLIGD</sequence>
<dbReference type="PROSITE" id="PS00061">
    <property type="entry name" value="ADH_SHORT"/>
    <property type="match status" value="1"/>
</dbReference>
<protein>
    <recommendedName>
        <fullName evidence="2">Short-chain dehydrogenase</fullName>
    </recommendedName>
</protein>
<dbReference type="PRINTS" id="PR00081">
    <property type="entry name" value="GDHRDH"/>
</dbReference>
<dbReference type="PANTHER" id="PTHR43975">
    <property type="entry name" value="ZGC:101858"/>
    <property type="match status" value="1"/>
</dbReference>
<dbReference type="Pfam" id="PF13561">
    <property type="entry name" value="adh_short_C2"/>
    <property type="match status" value="1"/>
</dbReference>
<evidence type="ECO:0000313" key="1">
    <source>
        <dbReference type="EMBL" id="SVB32889.1"/>
    </source>
</evidence>
<gene>
    <name evidence="1" type="ORF">METZ01_LOCUS185743</name>
</gene>
<organism evidence="1">
    <name type="scientific">marine metagenome</name>
    <dbReference type="NCBI Taxonomy" id="408172"/>
    <lineage>
        <taxon>unclassified sequences</taxon>
        <taxon>metagenomes</taxon>
        <taxon>ecological metagenomes</taxon>
    </lineage>
</organism>
<dbReference type="CDD" id="cd05233">
    <property type="entry name" value="SDR_c"/>
    <property type="match status" value="1"/>
</dbReference>
<reference evidence="1" key="1">
    <citation type="submission" date="2018-05" db="EMBL/GenBank/DDBJ databases">
        <authorList>
            <person name="Lanie J.A."/>
            <person name="Ng W.-L."/>
            <person name="Kazmierczak K.M."/>
            <person name="Andrzejewski T.M."/>
            <person name="Davidsen T.M."/>
            <person name="Wayne K.J."/>
            <person name="Tettelin H."/>
            <person name="Glass J.I."/>
            <person name="Rusch D."/>
            <person name="Podicherti R."/>
            <person name="Tsui H.-C.T."/>
            <person name="Winkler M.E."/>
        </authorList>
    </citation>
    <scope>NUCLEOTIDE SEQUENCE</scope>
</reference>
<dbReference type="InterPro" id="IPR002347">
    <property type="entry name" value="SDR_fam"/>
</dbReference>
<dbReference type="Gene3D" id="3.40.50.720">
    <property type="entry name" value="NAD(P)-binding Rossmann-like Domain"/>
    <property type="match status" value="1"/>
</dbReference>
<dbReference type="PANTHER" id="PTHR43975:SF2">
    <property type="entry name" value="EG:BACR7A4.14 PROTEIN-RELATED"/>
    <property type="match status" value="1"/>
</dbReference>
<dbReference type="NCBIfam" id="NF004847">
    <property type="entry name" value="PRK06198.1"/>
    <property type="match status" value="1"/>
</dbReference>
<dbReference type="EMBL" id="UINC01037423">
    <property type="protein sequence ID" value="SVB32889.1"/>
    <property type="molecule type" value="Genomic_DNA"/>
</dbReference>